<keyword evidence="3" id="KW-1185">Reference proteome</keyword>
<proteinExistence type="predicted"/>
<reference evidence="2 3" key="1">
    <citation type="submission" date="2020-08" db="EMBL/GenBank/DDBJ databases">
        <title>Aphidius gifuensis genome sequencing and assembly.</title>
        <authorList>
            <person name="Du Z."/>
        </authorList>
    </citation>
    <scope>NUCLEOTIDE SEQUENCE [LARGE SCALE GENOMIC DNA]</scope>
    <source>
        <strain evidence="2">YNYX2018</strain>
        <tissue evidence="2">Adults</tissue>
    </source>
</reference>
<comment type="caution">
    <text evidence="2">The sequence shown here is derived from an EMBL/GenBank/DDBJ whole genome shotgun (WGS) entry which is preliminary data.</text>
</comment>
<evidence type="ECO:0000313" key="3">
    <source>
        <dbReference type="Proteomes" id="UP000639338"/>
    </source>
</evidence>
<feature type="region of interest" description="Disordered" evidence="1">
    <location>
        <begin position="186"/>
        <end position="220"/>
    </location>
</feature>
<evidence type="ECO:0000313" key="2">
    <source>
        <dbReference type="EMBL" id="KAF7987573.1"/>
    </source>
</evidence>
<gene>
    <name evidence="2" type="ORF">HCN44_003436</name>
</gene>
<evidence type="ECO:0000256" key="1">
    <source>
        <dbReference type="SAM" id="MobiDB-lite"/>
    </source>
</evidence>
<dbReference type="EMBL" id="JACMRX010000006">
    <property type="protein sequence ID" value="KAF7987573.1"/>
    <property type="molecule type" value="Genomic_DNA"/>
</dbReference>
<dbReference type="Proteomes" id="UP000639338">
    <property type="component" value="Unassembled WGS sequence"/>
</dbReference>
<name>A0A835CMY4_APHGI</name>
<dbReference type="AlphaFoldDB" id="A0A835CMY4"/>
<sequence length="267" mass="30017">MANNVIPESDTDSDDDIPSEMRQKASKIFQNLLLGKSKEKYLSVYHEFQGWMDKNNIKSCDESILTVRSGATLLADSGADITSIMRFGVWKSQAVAASYIEDSKGNKRKIFKNMSNELSIYIGSTTNRPSTSKNFVQSLPQNVAPVPPHDDQNMQPPYGEFDGIYTNNGTCGELPEQVLTNDDVYDVSNDTHLDPEPKSNNINQQSNEKKRNQRVTEPVSYKRKLLTDSIINSMNMNNCKVTFKVIRNTVQDCVANNITQEDSDEDL</sequence>
<accession>A0A835CMY4</accession>
<organism evidence="2 3">
    <name type="scientific">Aphidius gifuensis</name>
    <name type="common">Parasitoid wasp</name>
    <dbReference type="NCBI Taxonomy" id="684658"/>
    <lineage>
        <taxon>Eukaryota</taxon>
        <taxon>Metazoa</taxon>
        <taxon>Ecdysozoa</taxon>
        <taxon>Arthropoda</taxon>
        <taxon>Hexapoda</taxon>
        <taxon>Insecta</taxon>
        <taxon>Pterygota</taxon>
        <taxon>Neoptera</taxon>
        <taxon>Endopterygota</taxon>
        <taxon>Hymenoptera</taxon>
        <taxon>Apocrita</taxon>
        <taxon>Ichneumonoidea</taxon>
        <taxon>Braconidae</taxon>
        <taxon>Aphidiinae</taxon>
        <taxon>Aphidius</taxon>
    </lineage>
</organism>
<protein>
    <submittedName>
        <fullName evidence="2">Uncharacterized protein</fullName>
    </submittedName>
</protein>